<comment type="caution">
    <text evidence="1">The sequence shown here is derived from an EMBL/GenBank/DDBJ whole genome shotgun (WGS) entry which is preliminary data.</text>
</comment>
<evidence type="ECO:0000313" key="2">
    <source>
        <dbReference type="Proteomes" id="UP000887116"/>
    </source>
</evidence>
<dbReference type="OrthoDB" id="4843387at2759"/>
<dbReference type="Gene3D" id="3.30.420.10">
    <property type="entry name" value="Ribonuclease H-like superfamily/Ribonuclease H"/>
    <property type="match status" value="1"/>
</dbReference>
<dbReference type="InterPro" id="IPR036397">
    <property type="entry name" value="RNaseH_sf"/>
</dbReference>
<name>A0A8X6IBT1_TRICU</name>
<protein>
    <submittedName>
        <fullName evidence="1">DDE_3 domain-containing protein</fullName>
    </submittedName>
</protein>
<dbReference type="GO" id="GO:0003676">
    <property type="term" value="F:nucleic acid binding"/>
    <property type="evidence" value="ECO:0007669"/>
    <property type="project" value="InterPro"/>
</dbReference>
<dbReference type="EMBL" id="BMAO01013867">
    <property type="protein sequence ID" value="GFQ91442.1"/>
    <property type="molecule type" value="Genomic_DNA"/>
</dbReference>
<evidence type="ECO:0000313" key="1">
    <source>
        <dbReference type="EMBL" id="GFQ91442.1"/>
    </source>
</evidence>
<organism evidence="1 2">
    <name type="scientific">Trichonephila clavata</name>
    <name type="common">Joro spider</name>
    <name type="synonym">Nephila clavata</name>
    <dbReference type="NCBI Taxonomy" id="2740835"/>
    <lineage>
        <taxon>Eukaryota</taxon>
        <taxon>Metazoa</taxon>
        <taxon>Ecdysozoa</taxon>
        <taxon>Arthropoda</taxon>
        <taxon>Chelicerata</taxon>
        <taxon>Arachnida</taxon>
        <taxon>Araneae</taxon>
        <taxon>Araneomorphae</taxon>
        <taxon>Entelegynae</taxon>
        <taxon>Araneoidea</taxon>
        <taxon>Nephilidae</taxon>
        <taxon>Trichonephila</taxon>
    </lineage>
</organism>
<proteinExistence type="predicted"/>
<sequence>MRHPTRPELLQRCSRSSLLNLDISVGSPKSPDMNFIEYIWGSLQCVVQNRSPTPLTPTDLWTALQDAWCQLPPTLLQTLIESMPLRVAADLCARGGPI</sequence>
<dbReference type="AlphaFoldDB" id="A0A8X6IBT1"/>
<accession>A0A8X6IBT1</accession>
<keyword evidence="2" id="KW-1185">Reference proteome</keyword>
<reference evidence="1" key="1">
    <citation type="submission" date="2020-07" db="EMBL/GenBank/DDBJ databases">
        <title>Multicomponent nature underlies the extraordinary mechanical properties of spider dragline silk.</title>
        <authorList>
            <person name="Kono N."/>
            <person name="Nakamura H."/>
            <person name="Mori M."/>
            <person name="Yoshida Y."/>
            <person name="Ohtoshi R."/>
            <person name="Malay A.D."/>
            <person name="Moran D.A.P."/>
            <person name="Tomita M."/>
            <person name="Numata K."/>
            <person name="Arakawa K."/>
        </authorList>
    </citation>
    <scope>NUCLEOTIDE SEQUENCE</scope>
</reference>
<dbReference type="Proteomes" id="UP000887116">
    <property type="component" value="Unassembled WGS sequence"/>
</dbReference>
<gene>
    <name evidence="1" type="primary">AVEN_25357_1</name>
    <name evidence="1" type="ORF">TNCT_40941</name>
</gene>